<evidence type="ECO:0000313" key="3">
    <source>
        <dbReference type="Proteomes" id="UP000053464"/>
    </source>
</evidence>
<comment type="caution">
    <text evidence="2">The sequence shown here is derived from an EMBL/GenBank/DDBJ whole genome shotgun (WGS) entry which is preliminary data.</text>
</comment>
<feature type="chain" id="PRO_5002581375" description="Lipoprotein" evidence="1">
    <location>
        <begin position="22"/>
        <end position="128"/>
    </location>
</feature>
<organism evidence="2 3">
    <name type="scientific">Aurantiacibacter luteus</name>
    <dbReference type="NCBI Taxonomy" id="1581420"/>
    <lineage>
        <taxon>Bacteria</taxon>
        <taxon>Pseudomonadati</taxon>
        <taxon>Pseudomonadota</taxon>
        <taxon>Alphaproteobacteria</taxon>
        <taxon>Sphingomonadales</taxon>
        <taxon>Erythrobacteraceae</taxon>
        <taxon>Aurantiacibacter</taxon>
    </lineage>
</organism>
<dbReference type="STRING" id="1581420.AAW00_04495"/>
<keyword evidence="1" id="KW-0732">Signal</keyword>
<accession>A0A0G9N2B7</accession>
<name>A0A0G9N2B7_9SPHN</name>
<sequence>MRYLPLPLFAALALSACATTAATVPSAEGTPVPLGQAVALDDMALTPLAVVEDSRCPINARCVWAGRIVVQTRVAGRGWQESAPLTLGEPAQVHGRIVVLVSAEPGKVAGTQTRSEDYRFVYEGRGPD</sequence>
<protein>
    <recommendedName>
        <fullName evidence="4">Lipoprotein</fullName>
    </recommendedName>
</protein>
<dbReference type="PROSITE" id="PS51257">
    <property type="entry name" value="PROKAR_LIPOPROTEIN"/>
    <property type="match status" value="1"/>
</dbReference>
<keyword evidence="3" id="KW-1185">Reference proteome</keyword>
<evidence type="ECO:0008006" key="4">
    <source>
        <dbReference type="Google" id="ProtNLM"/>
    </source>
</evidence>
<evidence type="ECO:0000313" key="2">
    <source>
        <dbReference type="EMBL" id="KLE35663.1"/>
    </source>
</evidence>
<proteinExistence type="predicted"/>
<dbReference type="RefSeq" id="WP_047003070.1">
    <property type="nucleotide sequence ID" value="NZ_LBHB01000001.1"/>
</dbReference>
<dbReference type="AlphaFoldDB" id="A0A0G9N2B7"/>
<evidence type="ECO:0000256" key="1">
    <source>
        <dbReference type="SAM" id="SignalP"/>
    </source>
</evidence>
<feature type="signal peptide" evidence="1">
    <location>
        <begin position="1"/>
        <end position="21"/>
    </location>
</feature>
<dbReference type="EMBL" id="LBHB01000001">
    <property type="protein sequence ID" value="KLE35663.1"/>
    <property type="molecule type" value="Genomic_DNA"/>
</dbReference>
<dbReference type="PATRIC" id="fig|1581420.6.peg.905"/>
<dbReference type="OrthoDB" id="163809at2"/>
<reference evidence="2 3" key="1">
    <citation type="submission" date="2015-04" db="EMBL/GenBank/DDBJ databases">
        <title>The draft genome sequence of Erythrobacter luteus KA37.</title>
        <authorList>
            <person name="Zhuang L."/>
            <person name="Liu Y."/>
            <person name="Shao Z."/>
        </authorList>
    </citation>
    <scope>NUCLEOTIDE SEQUENCE [LARGE SCALE GENOMIC DNA]</scope>
    <source>
        <strain evidence="2 3">KA37</strain>
    </source>
</reference>
<dbReference type="Proteomes" id="UP000053464">
    <property type="component" value="Unassembled WGS sequence"/>
</dbReference>
<gene>
    <name evidence="2" type="ORF">AAW00_04495</name>
</gene>